<dbReference type="GeneID" id="69971684"/>
<dbReference type="EMBL" id="CP012747">
    <property type="protein sequence ID" value="ALL67909.1"/>
    <property type="molecule type" value="Genomic_DNA"/>
</dbReference>
<gene>
    <name evidence="6" type="ORF">K788_0000977</name>
</gene>
<evidence type="ECO:0000313" key="7">
    <source>
        <dbReference type="Proteomes" id="UP000019146"/>
    </source>
</evidence>
<dbReference type="InterPro" id="IPR036097">
    <property type="entry name" value="HisK_dim/P_sf"/>
</dbReference>
<keyword evidence="6" id="KW-0418">Kinase</keyword>
<dbReference type="Proteomes" id="UP000019146">
    <property type="component" value="Chromosome 2"/>
</dbReference>
<dbReference type="PANTHER" id="PTHR43547:SF2">
    <property type="entry name" value="HYBRID SIGNAL TRANSDUCTION HISTIDINE KINASE C"/>
    <property type="match status" value="1"/>
</dbReference>
<evidence type="ECO:0000313" key="6">
    <source>
        <dbReference type="EMBL" id="ALL67909.1"/>
    </source>
</evidence>
<dbReference type="PROSITE" id="PS50109">
    <property type="entry name" value="HIS_KIN"/>
    <property type="match status" value="1"/>
</dbReference>
<dbReference type="SUPFAM" id="SSF47384">
    <property type="entry name" value="Homodimeric domain of signal transducing histidine kinase"/>
    <property type="match status" value="1"/>
</dbReference>
<reference evidence="6 7" key="1">
    <citation type="journal article" date="2014" name="Genome Announc.">
        <title>Draft Genome Sequence of the Haloacid-Degrading Burkholderia caribensis Strain MBA4.</title>
        <authorList>
            <person name="Pan Y."/>
            <person name="Kong K.F."/>
            <person name="Tsang J.S."/>
        </authorList>
    </citation>
    <scope>NUCLEOTIDE SEQUENCE [LARGE SCALE GENOMIC DNA]</scope>
    <source>
        <strain evidence="6 7">MBA4</strain>
    </source>
</reference>
<evidence type="ECO:0000259" key="5">
    <source>
        <dbReference type="PROSITE" id="PS50109"/>
    </source>
</evidence>
<dbReference type="InterPro" id="IPR036890">
    <property type="entry name" value="HATPase_C_sf"/>
</dbReference>
<dbReference type="EC" id="2.7.13.3" evidence="2"/>
<feature type="domain" description="Histidine kinase" evidence="5">
    <location>
        <begin position="43"/>
        <end position="265"/>
    </location>
</feature>
<evidence type="ECO:0000256" key="1">
    <source>
        <dbReference type="ARBA" id="ARBA00000085"/>
    </source>
</evidence>
<dbReference type="Pfam" id="PF00512">
    <property type="entry name" value="HisKA"/>
    <property type="match status" value="1"/>
</dbReference>
<sequence length="266" mass="28444">MSIVTTSTPSSSGSSEGTSAVAERTARRCAETALFMRDHVLSLVSHDLRSPLNAIHSWAYVLDRKIDANDATAQRALEGIRNGVEQQVKLLESIVDTTRAETRALALNRAPFALRPLLDETIGDVREALAMRRGVALQLNSPLAAQQMNGDRERLAAALWLLVAFAVEASASGATVTLDADVDASTFRATVSWQATPAALTDAALPHVLENFARAQAAQPREAGRISWVLGLCKRIAEAHDGAFEQGEWADGQPTTLKLRAPLAGA</sequence>
<feature type="region of interest" description="Disordered" evidence="4">
    <location>
        <begin position="1"/>
        <end position="23"/>
    </location>
</feature>
<dbReference type="CDD" id="cd00082">
    <property type="entry name" value="HisKA"/>
    <property type="match status" value="1"/>
</dbReference>
<dbReference type="PANTHER" id="PTHR43547">
    <property type="entry name" value="TWO-COMPONENT HISTIDINE KINASE"/>
    <property type="match status" value="1"/>
</dbReference>
<keyword evidence="6" id="KW-0808">Transferase</keyword>
<dbReference type="SUPFAM" id="SSF55874">
    <property type="entry name" value="ATPase domain of HSP90 chaperone/DNA topoisomerase II/histidine kinase"/>
    <property type="match status" value="1"/>
</dbReference>
<dbReference type="GO" id="GO:0000155">
    <property type="term" value="F:phosphorelay sensor kinase activity"/>
    <property type="evidence" value="ECO:0007669"/>
    <property type="project" value="InterPro"/>
</dbReference>
<proteinExistence type="predicted"/>
<keyword evidence="3" id="KW-0597">Phosphoprotein</keyword>
<evidence type="ECO:0000256" key="2">
    <source>
        <dbReference type="ARBA" id="ARBA00012438"/>
    </source>
</evidence>
<dbReference type="InterPro" id="IPR003661">
    <property type="entry name" value="HisK_dim/P_dom"/>
</dbReference>
<evidence type="ECO:0000256" key="4">
    <source>
        <dbReference type="SAM" id="MobiDB-lite"/>
    </source>
</evidence>
<dbReference type="Gene3D" id="3.30.565.10">
    <property type="entry name" value="Histidine kinase-like ATPase, C-terminal domain"/>
    <property type="match status" value="1"/>
</dbReference>
<dbReference type="RefSeq" id="WP_035999366.1">
    <property type="nucleotide sequence ID" value="NZ_CP012747.1"/>
</dbReference>
<evidence type="ECO:0000256" key="3">
    <source>
        <dbReference type="ARBA" id="ARBA00022553"/>
    </source>
</evidence>
<dbReference type="Gene3D" id="1.10.287.130">
    <property type="match status" value="1"/>
</dbReference>
<protein>
    <recommendedName>
        <fullName evidence="2">histidine kinase</fullName>
        <ecNumber evidence="2">2.7.13.3</ecNumber>
    </recommendedName>
</protein>
<organism evidence="6 7">
    <name type="scientific">Paraburkholderia caribensis MBA4</name>
    <dbReference type="NCBI Taxonomy" id="1323664"/>
    <lineage>
        <taxon>Bacteria</taxon>
        <taxon>Pseudomonadati</taxon>
        <taxon>Pseudomonadota</taxon>
        <taxon>Betaproteobacteria</taxon>
        <taxon>Burkholderiales</taxon>
        <taxon>Burkholderiaceae</taxon>
        <taxon>Paraburkholderia</taxon>
    </lineage>
</organism>
<dbReference type="InterPro" id="IPR005467">
    <property type="entry name" value="His_kinase_dom"/>
</dbReference>
<comment type="catalytic activity">
    <reaction evidence="1">
        <text>ATP + protein L-histidine = ADP + protein N-phospho-L-histidine.</text>
        <dbReference type="EC" id="2.7.13.3"/>
    </reaction>
</comment>
<dbReference type="KEGG" id="bcai:K788_0000977"/>
<accession>A0A0N7JV10</accession>
<name>A0A0N7JV10_9BURK</name>
<dbReference type="AlphaFoldDB" id="A0A0N7JV10"/>
<dbReference type="SMART" id="SM00388">
    <property type="entry name" value="HisKA"/>
    <property type="match status" value="1"/>
</dbReference>